<reference evidence="1" key="1">
    <citation type="submission" date="2018-05" db="EMBL/GenBank/DDBJ databases">
        <authorList>
            <person name="Lanie J.A."/>
            <person name="Ng W.-L."/>
            <person name="Kazmierczak K.M."/>
            <person name="Andrzejewski T.M."/>
            <person name="Davidsen T.M."/>
            <person name="Wayne K.J."/>
            <person name="Tettelin H."/>
            <person name="Glass J.I."/>
            <person name="Rusch D."/>
            <person name="Podicherti R."/>
            <person name="Tsui H.-C.T."/>
            <person name="Winkler M.E."/>
        </authorList>
    </citation>
    <scope>NUCLEOTIDE SEQUENCE</scope>
</reference>
<sequence>MKTLRLACSHALIKYIVAQKIIIDG</sequence>
<evidence type="ECO:0000313" key="1">
    <source>
        <dbReference type="EMBL" id="SVA57866.1"/>
    </source>
</evidence>
<gene>
    <name evidence="1" type="ORF">METZ01_LOCUS110720</name>
</gene>
<proteinExistence type="predicted"/>
<dbReference type="AlphaFoldDB" id="A0A381WZ83"/>
<organism evidence="1">
    <name type="scientific">marine metagenome</name>
    <dbReference type="NCBI Taxonomy" id="408172"/>
    <lineage>
        <taxon>unclassified sequences</taxon>
        <taxon>metagenomes</taxon>
        <taxon>ecological metagenomes</taxon>
    </lineage>
</organism>
<feature type="non-terminal residue" evidence="1">
    <location>
        <position position="25"/>
    </location>
</feature>
<protein>
    <submittedName>
        <fullName evidence="1">Uncharacterized protein</fullName>
    </submittedName>
</protein>
<name>A0A381WZ83_9ZZZZ</name>
<dbReference type="EMBL" id="UINC01013385">
    <property type="protein sequence ID" value="SVA57866.1"/>
    <property type="molecule type" value="Genomic_DNA"/>
</dbReference>
<accession>A0A381WZ83</accession>